<dbReference type="EMBL" id="FOBV01000008">
    <property type="protein sequence ID" value="SEM91714.1"/>
    <property type="molecule type" value="Genomic_DNA"/>
</dbReference>
<dbReference type="Proteomes" id="UP000199450">
    <property type="component" value="Unassembled WGS sequence"/>
</dbReference>
<dbReference type="InterPro" id="IPR045391">
    <property type="entry name" value="DUF6520"/>
</dbReference>
<feature type="signal peptide" evidence="1">
    <location>
        <begin position="1"/>
        <end position="20"/>
    </location>
</feature>
<dbReference type="AlphaFoldDB" id="A0A1H8CBC2"/>
<dbReference type="RefSeq" id="WP_090001217.1">
    <property type="nucleotide sequence ID" value="NZ_FOBV01000008.1"/>
</dbReference>
<gene>
    <name evidence="2" type="ORF">SAMN05421856_108164</name>
</gene>
<accession>A0A1H8CBC2</accession>
<dbReference type="Pfam" id="PF20130">
    <property type="entry name" value="DUF6520"/>
    <property type="match status" value="1"/>
</dbReference>
<proteinExistence type="predicted"/>
<sequence length="93" mass="10147">MKNFILPAVLILIGTGTAFATQKEKGSKENLAVRQGYIFNSSTNQWDRSVMCETTLNPICTVDGLPTGQQVFGTSGPEVDHPETANVELYKIN</sequence>
<organism evidence="2 3">
    <name type="scientific">Chryseobacterium taichungense</name>
    <dbReference type="NCBI Taxonomy" id="295069"/>
    <lineage>
        <taxon>Bacteria</taxon>
        <taxon>Pseudomonadati</taxon>
        <taxon>Bacteroidota</taxon>
        <taxon>Flavobacteriia</taxon>
        <taxon>Flavobacteriales</taxon>
        <taxon>Weeksellaceae</taxon>
        <taxon>Chryseobacterium group</taxon>
        <taxon>Chryseobacterium</taxon>
    </lineage>
</organism>
<evidence type="ECO:0008006" key="4">
    <source>
        <dbReference type="Google" id="ProtNLM"/>
    </source>
</evidence>
<evidence type="ECO:0000256" key="1">
    <source>
        <dbReference type="SAM" id="SignalP"/>
    </source>
</evidence>
<keyword evidence="3" id="KW-1185">Reference proteome</keyword>
<name>A0A1H8CBC2_9FLAO</name>
<keyword evidence="1" id="KW-0732">Signal</keyword>
<evidence type="ECO:0000313" key="2">
    <source>
        <dbReference type="EMBL" id="SEM91714.1"/>
    </source>
</evidence>
<dbReference type="OrthoDB" id="1260025at2"/>
<protein>
    <recommendedName>
        <fullName evidence="4">Secreted protein</fullName>
    </recommendedName>
</protein>
<feature type="chain" id="PRO_5011525512" description="Secreted protein" evidence="1">
    <location>
        <begin position="21"/>
        <end position="93"/>
    </location>
</feature>
<evidence type="ECO:0000313" key="3">
    <source>
        <dbReference type="Proteomes" id="UP000199450"/>
    </source>
</evidence>
<reference evidence="3" key="1">
    <citation type="submission" date="2016-10" db="EMBL/GenBank/DDBJ databases">
        <authorList>
            <person name="Varghese N."/>
            <person name="Submissions S."/>
        </authorList>
    </citation>
    <scope>NUCLEOTIDE SEQUENCE [LARGE SCALE GENOMIC DNA]</scope>
    <source>
        <strain evidence="3">DSM 17453</strain>
    </source>
</reference>